<evidence type="ECO:0000256" key="5">
    <source>
        <dbReference type="ARBA" id="ARBA00022741"/>
    </source>
</evidence>
<evidence type="ECO:0000256" key="3">
    <source>
        <dbReference type="ARBA" id="ARBA00022475"/>
    </source>
</evidence>
<dbReference type="InterPro" id="IPR011527">
    <property type="entry name" value="ABC1_TM_dom"/>
</dbReference>
<dbReference type="PANTHER" id="PTHR43394:SF1">
    <property type="entry name" value="ATP-BINDING CASSETTE SUB-FAMILY B MEMBER 10, MITOCHONDRIAL"/>
    <property type="match status" value="1"/>
</dbReference>
<dbReference type="RefSeq" id="WP_120772980.1">
    <property type="nucleotide sequence ID" value="NZ_CP032627.1"/>
</dbReference>
<keyword evidence="6 12" id="KW-0067">ATP-binding</keyword>
<name>A0A387BT13_9LACT</name>
<feature type="domain" description="ABC transmembrane type-1" evidence="11">
    <location>
        <begin position="45"/>
        <end position="339"/>
    </location>
</feature>
<dbReference type="InterPro" id="IPR003439">
    <property type="entry name" value="ABC_transporter-like_ATP-bd"/>
</dbReference>
<dbReference type="Gene3D" id="1.20.1560.10">
    <property type="entry name" value="ABC transporter type 1, transmembrane domain"/>
    <property type="match status" value="1"/>
</dbReference>
<dbReference type="GO" id="GO:0015421">
    <property type="term" value="F:ABC-type oligopeptide transporter activity"/>
    <property type="evidence" value="ECO:0007669"/>
    <property type="project" value="TreeGrafter"/>
</dbReference>
<dbReference type="Pfam" id="PF00664">
    <property type="entry name" value="ABC_membrane"/>
    <property type="match status" value="1"/>
</dbReference>
<keyword evidence="2" id="KW-0813">Transport</keyword>
<keyword evidence="13" id="KW-1185">Reference proteome</keyword>
<dbReference type="AlphaFoldDB" id="A0A387BT13"/>
<gene>
    <name evidence="12" type="ORF">D7I46_11415</name>
</gene>
<dbReference type="Gene3D" id="3.40.50.300">
    <property type="entry name" value="P-loop containing nucleotide triphosphate hydrolases"/>
    <property type="match status" value="1"/>
</dbReference>
<dbReference type="InterPro" id="IPR003593">
    <property type="entry name" value="AAA+_ATPase"/>
</dbReference>
<dbReference type="CDD" id="cd18547">
    <property type="entry name" value="ABC_6TM_Tm288_like"/>
    <property type="match status" value="1"/>
</dbReference>
<keyword evidence="3" id="KW-1003">Cell membrane</keyword>
<keyword evidence="5" id="KW-0547">Nucleotide-binding</keyword>
<evidence type="ECO:0000256" key="8">
    <source>
        <dbReference type="ARBA" id="ARBA00023136"/>
    </source>
</evidence>
<feature type="transmembrane region" description="Helical" evidence="9">
    <location>
        <begin position="96"/>
        <end position="114"/>
    </location>
</feature>
<evidence type="ECO:0000256" key="6">
    <source>
        <dbReference type="ARBA" id="ARBA00022840"/>
    </source>
</evidence>
<dbReference type="SUPFAM" id="SSF90123">
    <property type="entry name" value="ABC transporter transmembrane region"/>
    <property type="match status" value="1"/>
</dbReference>
<dbReference type="InterPro" id="IPR017871">
    <property type="entry name" value="ABC_transporter-like_CS"/>
</dbReference>
<dbReference type="OrthoDB" id="9770415at2"/>
<dbReference type="PANTHER" id="PTHR43394">
    <property type="entry name" value="ATP-DEPENDENT PERMEASE MDL1, MITOCHONDRIAL"/>
    <property type="match status" value="1"/>
</dbReference>
<dbReference type="InterPro" id="IPR036640">
    <property type="entry name" value="ABC1_TM_sf"/>
</dbReference>
<evidence type="ECO:0000256" key="9">
    <source>
        <dbReference type="SAM" id="Phobius"/>
    </source>
</evidence>
<keyword evidence="4 9" id="KW-0812">Transmembrane</keyword>
<dbReference type="Pfam" id="PF00005">
    <property type="entry name" value="ABC_tran"/>
    <property type="match status" value="1"/>
</dbReference>
<dbReference type="Proteomes" id="UP000269374">
    <property type="component" value="Chromosome"/>
</dbReference>
<evidence type="ECO:0000256" key="2">
    <source>
        <dbReference type="ARBA" id="ARBA00022448"/>
    </source>
</evidence>
<dbReference type="KEGG" id="lact:D7I46_11415"/>
<evidence type="ECO:0000256" key="4">
    <source>
        <dbReference type="ARBA" id="ARBA00022692"/>
    </source>
</evidence>
<dbReference type="GO" id="GO:0016887">
    <property type="term" value="F:ATP hydrolysis activity"/>
    <property type="evidence" value="ECO:0007669"/>
    <property type="project" value="InterPro"/>
</dbReference>
<dbReference type="FunFam" id="3.40.50.300:FF:000287">
    <property type="entry name" value="Multidrug ABC transporter ATP-binding protein"/>
    <property type="match status" value="1"/>
</dbReference>
<dbReference type="GO" id="GO:0005886">
    <property type="term" value="C:plasma membrane"/>
    <property type="evidence" value="ECO:0007669"/>
    <property type="project" value="UniProtKB-SubCell"/>
</dbReference>
<feature type="transmembrane region" description="Helical" evidence="9">
    <location>
        <begin position="41"/>
        <end position="61"/>
    </location>
</feature>
<sequence>MMRGNYMNRGGGGAERFKKVRRAENFWPTIVRLFKYMRRDMWGVIFSMVIAAVSVILSVQAPKILGNATTVIFNGVTTSLKLDQSIHIDMAKVESILLYVAVIYVISFISGVLQQSIMTRISQRTVYALRREFKEKMRKLPVSYYDTHNNGDIMSRMINDMDNISGTLNQTLIQLVTSVLQFVGTIYFMLTISWQLALVAFITVPLAMITVRIVAPMSQKYFAEQQKNLGLLNDQIEENYAGHTVVKTFNHEEETLARFAKQNDDFYQTAWRAQFVSTLIYPTMRFINNLDYLAMAVIGGVKVVSGTVNLGDVQAMLQYTNQFSQPITNISNMLNTIQATVASAERIFEVLDEEELTENVDSLVISTDASNVDTRYTAESISRSRSTLTESKNADSFISFDKVAFSYNENQPLMTNVNIEVKNGEMVAIVGPTGAGKTTMINLLERFYDTTSGEILLEGRNIREMKRENLRNRMAMVLQETWLFNGTIMDNLRYGRLDATDKEVIAASKMAYADEFITTLPQGYQTVLNEEATNISQGQRQLLTIARAFLANPEILILDEATSSVDTRTERLIQNAMNRLLKGRTSFVVAHRLSTIRDSDQILVMNHGNIVEKGNHEQLLNRGGMYADLYNSQFAQ</sequence>
<dbReference type="InterPro" id="IPR039421">
    <property type="entry name" value="Type_1_exporter"/>
</dbReference>
<dbReference type="EMBL" id="CP032627">
    <property type="protein sequence ID" value="AYG01611.1"/>
    <property type="molecule type" value="Genomic_DNA"/>
</dbReference>
<keyword evidence="7 9" id="KW-1133">Transmembrane helix</keyword>
<dbReference type="FunFam" id="1.20.1560.10:FF:000011">
    <property type="entry name" value="Multidrug ABC transporter ATP-binding protein"/>
    <property type="match status" value="1"/>
</dbReference>
<evidence type="ECO:0000259" key="11">
    <source>
        <dbReference type="PROSITE" id="PS50929"/>
    </source>
</evidence>
<dbReference type="GO" id="GO:0005524">
    <property type="term" value="F:ATP binding"/>
    <property type="evidence" value="ECO:0007669"/>
    <property type="project" value="UniProtKB-KW"/>
</dbReference>
<dbReference type="PROSITE" id="PS50929">
    <property type="entry name" value="ABC_TM1F"/>
    <property type="match status" value="1"/>
</dbReference>
<proteinExistence type="predicted"/>
<dbReference type="SMART" id="SM00382">
    <property type="entry name" value="AAA"/>
    <property type="match status" value="1"/>
</dbReference>
<evidence type="ECO:0000256" key="1">
    <source>
        <dbReference type="ARBA" id="ARBA00004651"/>
    </source>
</evidence>
<feature type="domain" description="ABC transporter" evidence="10">
    <location>
        <begin position="398"/>
        <end position="632"/>
    </location>
</feature>
<evidence type="ECO:0000313" key="12">
    <source>
        <dbReference type="EMBL" id="AYG01611.1"/>
    </source>
</evidence>
<evidence type="ECO:0000313" key="13">
    <source>
        <dbReference type="Proteomes" id="UP000269374"/>
    </source>
</evidence>
<dbReference type="InterPro" id="IPR027417">
    <property type="entry name" value="P-loop_NTPase"/>
</dbReference>
<dbReference type="SUPFAM" id="SSF52540">
    <property type="entry name" value="P-loop containing nucleoside triphosphate hydrolases"/>
    <property type="match status" value="1"/>
</dbReference>
<evidence type="ECO:0000259" key="10">
    <source>
        <dbReference type="PROSITE" id="PS50893"/>
    </source>
</evidence>
<keyword evidence="8 9" id="KW-0472">Membrane</keyword>
<dbReference type="CDD" id="cd03254">
    <property type="entry name" value="ABCC_Glucan_exporter_like"/>
    <property type="match status" value="1"/>
</dbReference>
<comment type="subcellular location">
    <subcellularLocation>
        <location evidence="1">Cell membrane</location>
        <topology evidence="1">Multi-pass membrane protein</topology>
    </subcellularLocation>
</comment>
<dbReference type="PROSITE" id="PS50893">
    <property type="entry name" value="ABC_TRANSPORTER_2"/>
    <property type="match status" value="1"/>
</dbReference>
<feature type="transmembrane region" description="Helical" evidence="9">
    <location>
        <begin position="196"/>
        <end position="215"/>
    </location>
</feature>
<dbReference type="PROSITE" id="PS00211">
    <property type="entry name" value="ABC_TRANSPORTER_1"/>
    <property type="match status" value="1"/>
</dbReference>
<reference evidence="12 13" key="1">
    <citation type="submission" date="2018-09" db="EMBL/GenBank/DDBJ databases">
        <title>Genome sequencing of strain 1JSPR-7.</title>
        <authorList>
            <person name="Heo J."/>
            <person name="Kim S.-J."/>
            <person name="Kwon S.-W."/>
        </authorList>
    </citation>
    <scope>NUCLEOTIDE SEQUENCE [LARGE SCALE GENOMIC DNA]</scope>
    <source>
        <strain evidence="12 13">1JSPR-7</strain>
    </source>
</reference>
<protein>
    <submittedName>
        <fullName evidence="12">ABC transporter ATP-binding protein</fullName>
    </submittedName>
</protein>
<organism evidence="12 13">
    <name type="scientific">Lactococcus allomyrinae</name>
    <dbReference type="NCBI Taxonomy" id="2419773"/>
    <lineage>
        <taxon>Bacteria</taxon>
        <taxon>Bacillati</taxon>
        <taxon>Bacillota</taxon>
        <taxon>Bacilli</taxon>
        <taxon>Lactobacillales</taxon>
        <taxon>Streptococcaceae</taxon>
        <taxon>Lactococcus</taxon>
    </lineage>
</organism>
<accession>A0A387BT13</accession>
<evidence type="ECO:0000256" key="7">
    <source>
        <dbReference type="ARBA" id="ARBA00022989"/>
    </source>
</evidence>